<evidence type="ECO:0000256" key="3">
    <source>
        <dbReference type="ARBA" id="ARBA00022448"/>
    </source>
</evidence>
<dbReference type="Pfam" id="PF05783">
    <property type="entry name" value="DLIC"/>
    <property type="match status" value="2"/>
</dbReference>
<feature type="compositionally biased region" description="Polar residues" evidence="11">
    <location>
        <begin position="523"/>
        <end position="534"/>
    </location>
</feature>
<sequence>MEISRSSTPEAPPQDLWSSILDSVSSSRSIPSKQIIVLGQPSSGKSALASALLQKSVPDEQKDDQRTDFAIGYDFADVRDEADEDTLARLSVYTVPSSNPSYTSLLSHFLPPRSSLLNTLVVIVLDWTRPWTFVEELETWLTWVETWSKGDGSRELEILREESRERLQTYLQHYTEPSADPLPATNSTLSNTILPLGPGTFTHNSAGIPIIVTCTKADLIDDGNDMVAGTSGMGSMVKGKGGEWEERTDGVMQVLRTICLKYGAALFYSTPLPANLQVLRQYALHLLFVPPAPSPAGASSTEVQAPVRNIFPFTHKPNTLDRDRIVVPAGWDSWGKIAVLRDGFDAKMWGEVWERDLDGEDGEPGAKKAYANLVPDQGSKPPPLPPFNNPTPEQAFLAKNYDENSKKSDRDPRGAFRNPQDFAGAAAGIVGPLGSSSFSLPNVERALSEMETGIGGTSTGLGDAASRRLAARPISTSASTGRPSALSALGTSSSPTGISAARSPVTPSVPGAPSPGAGGQTQHEVLQNFFQSLLLTKDRTNRSPSKPTNGAEEG</sequence>
<evidence type="ECO:0000256" key="10">
    <source>
        <dbReference type="ARBA" id="ARBA00023212"/>
    </source>
</evidence>
<evidence type="ECO:0000256" key="11">
    <source>
        <dbReference type="SAM" id="MobiDB-lite"/>
    </source>
</evidence>
<dbReference type="GO" id="GO:0035974">
    <property type="term" value="C:meiotic spindle pole body"/>
    <property type="evidence" value="ECO:0007669"/>
    <property type="project" value="TreeGrafter"/>
</dbReference>
<keyword evidence="3" id="KW-0813">Transport</keyword>
<evidence type="ECO:0000256" key="4">
    <source>
        <dbReference type="ARBA" id="ARBA00022490"/>
    </source>
</evidence>
<keyword evidence="10" id="KW-0206">Cytoskeleton</keyword>
<dbReference type="AlphaFoldDB" id="A0A0C3CRB9"/>
<organism evidence="12 13">
    <name type="scientific">Hebeloma cylindrosporum</name>
    <dbReference type="NCBI Taxonomy" id="76867"/>
    <lineage>
        <taxon>Eukaryota</taxon>
        <taxon>Fungi</taxon>
        <taxon>Dikarya</taxon>
        <taxon>Basidiomycota</taxon>
        <taxon>Agaricomycotina</taxon>
        <taxon>Agaricomycetes</taxon>
        <taxon>Agaricomycetidae</taxon>
        <taxon>Agaricales</taxon>
        <taxon>Agaricineae</taxon>
        <taxon>Hymenogastraceae</taxon>
        <taxon>Hebeloma</taxon>
    </lineage>
</organism>
<keyword evidence="13" id="KW-1185">Reference proteome</keyword>
<dbReference type="Gene3D" id="3.40.50.300">
    <property type="entry name" value="P-loop containing nucleotide triphosphate hydrolases"/>
    <property type="match status" value="1"/>
</dbReference>
<evidence type="ECO:0000256" key="8">
    <source>
        <dbReference type="ARBA" id="ARBA00023017"/>
    </source>
</evidence>
<dbReference type="GO" id="GO:0005524">
    <property type="term" value="F:ATP binding"/>
    <property type="evidence" value="ECO:0007669"/>
    <property type="project" value="UniProtKB-KW"/>
</dbReference>
<feature type="compositionally biased region" description="Low complexity" evidence="11">
    <location>
        <begin position="504"/>
        <end position="515"/>
    </location>
</feature>
<dbReference type="Proteomes" id="UP000053424">
    <property type="component" value="Unassembled WGS sequence"/>
</dbReference>
<protein>
    <recommendedName>
        <fullName evidence="14">Dynein light intermediate chain</fullName>
    </recommendedName>
</protein>
<dbReference type="OrthoDB" id="27603at2759"/>
<dbReference type="InterPro" id="IPR008467">
    <property type="entry name" value="Dynein1_light_intermed_chain"/>
</dbReference>
<evidence type="ECO:0000256" key="7">
    <source>
        <dbReference type="ARBA" id="ARBA00022840"/>
    </source>
</evidence>
<evidence type="ECO:0000256" key="2">
    <source>
        <dbReference type="ARBA" id="ARBA00006831"/>
    </source>
</evidence>
<gene>
    <name evidence="12" type="ORF">M413DRAFT_441554</name>
</gene>
<keyword evidence="5" id="KW-0493">Microtubule</keyword>
<dbReference type="PANTHER" id="PTHR12688:SF0">
    <property type="entry name" value="DYNEIN LIGHT INTERMEDIATE CHAIN"/>
    <property type="match status" value="1"/>
</dbReference>
<dbReference type="SUPFAM" id="SSF52540">
    <property type="entry name" value="P-loop containing nucleoside triphosphate hydrolases"/>
    <property type="match status" value="1"/>
</dbReference>
<comment type="similarity">
    <text evidence="2">Belongs to the dynein light intermediate chain family.</text>
</comment>
<dbReference type="PANTHER" id="PTHR12688">
    <property type="entry name" value="DYNEIN LIGHT INTERMEDIATE CHAIN"/>
    <property type="match status" value="1"/>
</dbReference>
<name>A0A0C3CRB9_HEBCY</name>
<evidence type="ECO:0000256" key="6">
    <source>
        <dbReference type="ARBA" id="ARBA00022741"/>
    </source>
</evidence>
<comment type="subcellular location">
    <subcellularLocation>
        <location evidence="1">Cytoplasm</location>
        <location evidence="1">Cytoskeleton</location>
    </subcellularLocation>
</comment>
<evidence type="ECO:0000256" key="1">
    <source>
        <dbReference type="ARBA" id="ARBA00004245"/>
    </source>
</evidence>
<reference evidence="12 13" key="1">
    <citation type="submission" date="2014-04" db="EMBL/GenBank/DDBJ databases">
        <authorList>
            <consortium name="DOE Joint Genome Institute"/>
            <person name="Kuo A."/>
            <person name="Gay G."/>
            <person name="Dore J."/>
            <person name="Kohler A."/>
            <person name="Nagy L.G."/>
            <person name="Floudas D."/>
            <person name="Copeland A."/>
            <person name="Barry K.W."/>
            <person name="Cichocki N."/>
            <person name="Veneault-Fourrey C."/>
            <person name="LaButti K."/>
            <person name="Lindquist E.A."/>
            <person name="Lipzen A."/>
            <person name="Lundell T."/>
            <person name="Morin E."/>
            <person name="Murat C."/>
            <person name="Sun H."/>
            <person name="Tunlid A."/>
            <person name="Henrissat B."/>
            <person name="Grigoriev I.V."/>
            <person name="Hibbett D.S."/>
            <person name="Martin F."/>
            <person name="Nordberg H.P."/>
            <person name="Cantor M.N."/>
            <person name="Hua S.X."/>
        </authorList>
    </citation>
    <scope>NUCLEOTIDE SEQUENCE [LARGE SCALE GENOMIC DNA]</scope>
    <source>
        <strain evidence="13">h7</strain>
    </source>
</reference>
<evidence type="ECO:0000313" key="12">
    <source>
        <dbReference type="EMBL" id="KIM46461.1"/>
    </source>
</evidence>
<reference evidence="13" key="2">
    <citation type="submission" date="2015-01" db="EMBL/GenBank/DDBJ databases">
        <title>Evolutionary Origins and Diversification of the Mycorrhizal Mutualists.</title>
        <authorList>
            <consortium name="DOE Joint Genome Institute"/>
            <consortium name="Mycorrhizal Genomics Consortium"/>
            <person name="Kohler A."/>
            <person name="Kuo A."/>
            <person name="Nagy L.G."/>
            <person name="Floudas D."/>
            <person name="Copeland A."/>
            <person name="Barry K.W."/>
            <person name="Cichocki N."/>
            <person name="Veneault-Fourrey C."/>
            <person name="LaButti K."/>
            <person name="Lindquist E.A."/>
            <person name="Lipzen A."/>
            <person name="Lundell T."/>
            <person name="Morin E."/>
            <person name="Murat C."/>
            <person name="Riley R."/>
            <person name="Ohm R."/>
            <person name="Sun H."/>
            <person name="Tunlid A."/>
            <person name="Henrissat B."/>
            <person name="Grigoriev I.V."/>
            <person name="Hibbett D.S."/>
            <person name="Martin F."/>
        </authorList>
    </citation>
    <scope>NUCLEOTIDE SEQUENCE [LARGE SCALE GENOMIC DNA]</scope>
    <source>
        <strain evidence="13">h7</strain>
    </source>
</reference>
<dbReference type="HOGENOM" id="CLU_021937_1_0_1"/>
<feature type="region of interest" description="Disordered" evidence="11">
    <location>
        <begin position="374"/>
        <end position="394"/>
    </location>
</feature>
<dbReference type="GO" id="GO:0007018">
    <property type="term" value="P:microtubule-based movement"/>
    <property type="evidence" value="ECO:0007669"/>
    <property type="project" value="InterPro"/>
</dbReference>
<dbReference type="InterPro" id="IPR022780">
    <property type="entry name" value="Dynein_light_int_chain"/>
</dbReference>
<proteinExistence type="inferred from homology"/>
<keyword evidence="8" id="KW-0243">Dynein</keyword>
<dbReference type="STRING" id="686832.A0A0C3CRB9"/>
<feature type="region of interest" description="Disordered" evidence="11">
    <location>
        <begin position="453"/>
        <end position="554"/>
    </location>
</feature>
<dbReference type="GO" id="GO:0000226">
    <property type="term" value="P:microtubule cytoskeleton organization"/>
    <property type="evidence" value="ECO:0007669"/>
    <property type="project" value="TreeGrafter"/>
</dbReference>
<dbReference type="GO" id="GO:0005874">
    <property type="term" value="C:microtubule"/>
    <property type="evidence" value="ECO:0007669"/>
    <property type="project" value="UniProtKB-KW"/>
</dbReference>
<dbReference type="GO" id="GO:0045504">
    <property type="term" value="F:dynein heavy chain binding"/>
    <property type="evidence" value="ECO:0007669"/>
    <property type="project" value="TreeGrafter"/>
</dbReference>
<evidence type="ECO:0008006" key="14">
    <source>
        <dbReference type="Google" id="ProtNLM"/>
    </source>
</evidence>
<dbReference type="EMBL" id="KN831771">
    <property type="protein sequence ID" value="KIM46461.1"/>
    <property type="molecule type" value="Genomic_DNA"/>
</dbReference>
<evidence type="ECO:0000256" key="9">
    <source>
        <dbReference type="ARBA" id="ARBA00023175"/>
    </source>
</evidence>
<evidence type="ECO:0000313" key="13">
    <source>
        <dbReference type="Proteomes" id="UP000053424"/>
    </source>
</evidence>
<feature type="compositionally biased region" description="Pro residues" evidence="11">
    <location>
        <begin position="380"/>
        <end position="389"/>
    </location>
</feature>
<keyword evidence="9" id="KW-0505">Motor protein</keyword>
<dbReference type="GO" id="GO:0005868">
    <property type="term" value="C:cytoplasmic dynein complex"/>
    <property type="evidence" value="ECO:0007669"/>
    <property type="project" value="InterPro"/>
</dbReference>
<keyword evidence="6" id="KW-0547">Nucleotide-binding</keyword>
<keyword evidence="7" id="KW-0067">ATP-binding</keyword>
<keyword evidence="4" id="KW-0963">Cytoplasm</keyword>
<dbReference type="InterPro" id="IPR027417">
    <property type="entry name" value="P-loop_NTPase"/>
</dbReference>
<evidence type="ECO:0000256" key="5">
    <source>
        <dbReference type="ARBA" id="ARBA00022701"/>
    </source>
</evidence>
<accession>A0A0C3CRB9</accession>